<dbReference type="PANTHER" id="PTHR47959:SF13">
    <property type="entry name" value="ATP-DEPENDENT RNA HELICASE RHLE"/>
    <property type="match status" value="1"/>
</dbReference>
<dbReference type="PROSITE" id="PS51192">
    <property type="entry name" value="HELICASE_ATP_BIND_1"/>
    <property type="match status" value="1"/>
</dbReference>
<evidence type="ECO:0000313" key="12">
    <source>
        <dbReference type="EMBL" id="SGY99717.1"/>
    </source>
</evidence>
<dbReference type="InterPro" id="IPR044742">
    <property type="entry name" value="DEAD/DEAH_RhlB"/>
</dbReference>
<feature type="compositionally biased region" description="Basic and acidic residues" evidence="8">
    <location>
        <begin position="403"/>
        <end position="413"/>
    </location>
</feature>
<evidence type="ECO:0000256" key="8">
    <source>
        <dbReference type="SAM" id="MobiDB-lite"/>
    </source>
</evidence>
<feature type="domain" description="Helicase ATP-binding" evidence="9">
    <location>
        <begin position="32"/>
        <end position="207"/>
    </location>
</feature>
<dbReference type="InterPro" id="IPR050079">
    <property type="entry name" value="DEAD_box_RNA_helicase"/>
</dbReference>
<evidence type="ECO:0000256" key="2">
    <source>
        <dbReference type="ARBA" id="ARBA00022801"/>
    </source>
</evidence>
<evidence type="ECO:0000256" key="1">
    <source>
        <dbReference type="ARBA" id="ARBA00022741"/>
    </source>
</evidence>
<dbReference type="SUPFAM" id="SSF52540">
    <property type="entry name" value="P-loop containing nucleoside triphosphate hydrolases"/>
    <property type="match status" value="1"/>
</dbReference>
<dbReference type="EMBL" id="FPLD01000113">
    <property type="protein sequence ID" value="SGZ14589.1"/>
    <property type="molecule type" value="Genomic_DNA"/>
</dbReference>
<reference evidence="12 14" key="2">
    <citation type="submission" date="2016-11" db="EMBL/GenBank/DDBJ databases">
        <authorList>
            <person name="Klemetsen T."/>
        </authorList>
    </citation>
    <scope>NUCLEOTIDE SEQUENCE [LARGE SCALE GENOMIC DNA]</scope>
    <source>
        <strain evidence="12">MT 2528</strain>
    </source>
</reference>
<dbReference type="PROSITE" id="PS51195">
    <property type="entry name" value="Q_MOTIF"/>
    <property type="match status" value="1"/>
</dbReference>
<dbReference type="Gene3D" id="3.40.50.300">
    <property type="entry name" value="P-loop containing nucleotide triphosphate hydrolases"/>
    <property type="match status" value="2"/>
</dbReference>
<dbReference type="PROSITE" id="PS51194">
    <property type="entry name" value="HELICASE_CTER"/>
    <property type="match status" value="1"/>
</dbReference>
<evidence type="ECO:0000256" key="4">
    <source>
        <dbReference type="ARBA" id="ARBA00022840"/>
    </source>
</evidence>
<feature type="compositionally biased region" description="Basic residues" evidence="8">
    <location>
        <begin position="421"/>
        <end position="438"/>
    </location>
</feature>
<feature type="domain" description="Helicase C-terminal" evidence="10">
    <location>
        <begin position="233"/>
        <end position="383"/>
    </location>
</feature>
<evidence type="ECO:0000259" key="10">
    <source>
        <dbReference type="PROSITE" id="PS51194"/>
    </source>
</evidence>
<dbReference type="InterPro" id="IPR014014">
    <property type="entry name" value="RNA_helicase_DEAD_Q_motif"/>
</dbReference>
<reference evidence="13 15" key="1">
    <citation type="submission" date="2016-11" db="EMBL/GenBank/DDBJ databases">
        <authorList>
            <person name="Jaros S."/>
            <person name="Januszkiewicz K."/>
            <person name="Wedrychowicz H."/>
        </authorList>
    </citation>
    <scope>NUCLEOTIDE SEQUENCE [LARGE SCALE GENOMIC DNA]</scope>
    <source>
        <strain evidence="13">NVI 5450</strain>
    </source>
</reference>
<dbReference type="CDD" id="cd18787">
    <property type="entry name" value="SF2_C_DEAD"/>
    <property type="match status" value="1"/>
</dbReference>
<evidence type="ECO:0000259" key="9">
    <source>
        <dbReference type="PROSITE" id="PS51192"/>
    </source>
</evidence>
<keyword evidence="1 7" id="KW-0547">Nucleotide-binding</keyword>
<dbReference type="PANTHER" id="PTHR47959">
    <property type="entry name" value="ATP-DEPENDENT RNA HELICASE RHLE-RELATED"/>
    <property type="match status" value="1"/>
</dbReference>
<proteinExistence type="inferred from homology"/>
<organism evidence="13 15">
    <name type="scientific">Moritella viscosa</name>
    <dbReference type="NCBI Taxonomy" id="80854"/>
    <lineage>
        <taxon>Bacteria</taxon>
        <taxon>Pseudomonadati</taxon>
        <taxon>Pseudomonadota</taxon>
        <taxon>Gammaproteobacteria</taxon>
        <taxon>Alteromonadales</taxon>
        <taxon>Moritellaceae</taxon>
        <taxon>Moritella</taxon>
    </lineage>
</organism>
<dbReference type="GO" id="GO:0005524">
    <property type="term" value="F:ATP binding"/>
    <property type="evidence" value="ECO:0007669"/>
    <property type="project" value="UniProtKB-KW"/>
</dbReference>
<dbReference type="Proteomes" id="UP000182660">
    <property type="component" value="Unassembled WGS sequence"/>
</dbReference>
<keyword evidence="2 7" id="KW-0378">Hydrolase</keyword>
<evidence type="ECO:0000313" key="13">
    <source>
        <dbReference type="EMBL" id="SGZ14589.1"/>
    </source>
</evidence>
<dbReference type="RefSeq" id="WP_075473285.1">
    <property type="nucleotide sequence ID" value="NZ_CAWQZC010000023.1"/>
</dbReference>
<keyword evidence="3 7" id="KW-0347">Helicase</keyword>
<dbReference type="CDD" id="cd00268">
    <property type="entry name" value="DEADc"/>
    <property type="match status" value="1"/>
</dbReference>
<dbReference type="GeneID" id="61297699"/>
<dbReference type="GO" id="GO:0003676">
    <property type="term" value="F:nucleic acid binding"/>
    <property type="evidence" value="ECO:0007669"/>
    <property type="project" value="InterPro"/>
</dbReference>
<evidence type="ECO:0000256" key="3">
    <source>
        <dbReference type="ARBA" id="ARBA00022806"/>
    </source>
</evidence>
<dbReference type="InterPro" id="IPR011545">
    <property type="entry name" value="DEAD/DEAH_box_helicase_dom"/>
</dbReference>
<dbReference type="EMBL" id="FPLJ01000086">
    <property type="protein sequence ID" value="SGY99717.1"/>
    <property type="molecule type" value="Genomic_DNA"/>
</dbReference>
<dbReference type="PROSITE" id="PS00039">
    <property type="entry name" value="DEAD_ATP_HELICASE"/>
    <property type="match status" value="1"/>
</dbReference>
<comment type="similarity">
    <text evidence="5 7">Belongs to the DEAD box helicase family.</text>
</comment>
<evidence type="ECO:0000313" key="15">
    <source>
        <dbReference type="Proteomes" id="UP000183794"/>
    </source>
</evidence>
<protein>
    <submittedName>
        <fullName evidence="13">ATP-dependent RNA helicase, DEAD box family</fullName>
    </submittedName>
</protein>
<dbReference type="InterPro" id="IPR001650">
    <property type="entry name" value="Helicase_C-like"/>
</dbReference>
<evidence type="ECO:0000259" key="11">
    <source>
        <dbReference type="PROSITE" id="PS51195"/>
    </source>
</evidence>
<gene>
    <name evidence="12" type="ORF">MT2528_3897</name>
    <name evidence="13" type="ORF">NVI5450_4077</name>
</gene>
<dbReference type="GO" id="GO:0016787">
    <property type="term" value="F:hydrolase activity"/>
    <property type="evidence" value="ECO:0007669"/>
    <property type="project" value="UniProtKB-KW"/>
</dbReference>
<dbReference type="InterPro" id="IPR014001">
    <property type="entry name" value="Helicase_ATP-bd"/>
</dbReference>
<dbReference type="AlphaFoldDB" id="A0A1L0AL85"/>
<accession>A0A1L0AL85</accession>
<evidence type="ECO:0000256" key="5">
    <source>
        <dbReference type="ARBA" id="ARBA00038437"/>
    </source>
</evidence>
<dbReference type="Proteomes" id="UP000183794">
    <property type="component" value="Unassembled WGS sequence"/>
</dbReference>
<keyword evidence="4 7" id="KW-0067">ATP-binding</keyword>
<feature type="domain" description="DEAD-box RNA helicase Q" evidence="11">
    <location>
        <begin position="1"/>
        <end position="29"/>
    </location>
</feature>
<name>A0A1L0AL85_9GAMM</name>
<dbReference type="GO" id="GO:0003724">
    <property type="term" value="F:RNA helicase activity"/>
    <property type="evidence" value="ECO:0007669"/>
    <property type="project" value="InterPro"/>
</dbReference>
<feature type="region of interest" description="Disordered" evidence="8">
    <location>
        <begin position="388"/>
        <end position="446"/>
    </location>
</feature>
<dbReference type="InterPro" id="IPR000629">
    <property type="entry name" value="RNA-helicase_DEAD-box_CS"/>
</dbReference>
<dbReference type="SMART" id="SM00490">
    <property type="entry name" value="HELICc"/>
    <property type="match status" value="1"/>
</dbReference>
<sequence length="446" mass="49251">MKFSSYSFTPEILRALDACNYDQMTPVQQQAIPAAGRGKDILANAQTGTGKTAAFALPILQQIADTPKDIHSGSVRALILVPTRELAAQVTENIQAYSQFMSLNIVSVYGGVKMETQTKQLKQGVDVLVATPGRLLEHLQLNNTNLANVEHLVLDEADRMLDMGFITDIRKILESISNDFQTMLFSATLSQQMKHLANELLSSPVIVSASKENSTASTIKHVIHPVEQRRKQELLSELIGTRNWKQVLVFVNTKEAANNIVKELKLDGIKADVCHGDKGQGARRRALGEFKEGKIRALVATDVAARGLDVQGLKYVVNFDLPFLAEDYVHRIGRTGRAGETGNAVSFVSREEEHGLADIEAMIGYKIERQVVKGYEVSNRDRLIADISGRASHERRQPRRNKAVGEEKVEHKPKTTAPSKKASKGKHRKTSAKLHRKGNVAAPKQK</sequence>
<dbReference type="InterPro" id="IPR027417">
    <property type="entry name" value="P-loop_NTPase"/>
</dbReference>
<evidence type="ECO:0000256" key="6">
    <source>
        <dbReference type="PROSITE-ProRule" id="PRU00552"/>
    </source>
</evidence>
<dbReference type="Pfam" id="PF00270">
    <property type="entry name" value="DEAD"/>
    <property type="match status" value="1"/>
</dbReference>
<dbReference type="SMART" id="SM00487">
    <property type="entry name" value="DEXDc"/>
    <property type="match status" value="1"/>
</dbReference>
<evidence type="ECO:0000256" key="7">
    <source>
        <dbReference type="RuleBase" id="RU000492"/>
    </source>
</evidence>
<evidence type="ECO:0000313" key="14">
    <source>
        <dbReference type="Proteomes" id="UP000182660"/>
    </source>
</evidence>
<keyword evidence="14" id="KW-1185">Reference proteome</keyword>
<dbReference type="GO" id="GO:0005829">
    <property type="term" value="C:cytosol"/>
    <property type="evidence" value="ECO:0007669"/>
    <property type="project" value="TreeGrafter"/>
</dbReference>
<feature type="short sequence motif" description="Q motif" evidence="6">
    <location>
        <begin position="1"/>
        <end position="29"/>
    </location>
</feature>
<dbReference type="OrthoDB" id="9805696at2"/>
<dbReference type="Pfam" id="PF00271">
    <property type="entry name" value="Helicase_C"/>
    <property type="match status" value="1"/>
</dbReference>